<dbReference type="RefSeq" id="XP_024585397.1">
    <property type="nucleotide sequence ID" value="XM_024720172.1"/>
</dbReference>
<dbReference type="OrthoDB" id="115473at2759"/>
<evidence type="ECO:0000313" key="2">
    <source>
        <dbReference type="EMBL" id="CEG49028.1"/>
    </source>
</evidence>
<dbReference type="InterPro" id="IPR039537">
    <property type="entry name" value="Retrotran_Ty1/copia-like"/>
</dbReference>
<evidence type="ECO:0000259" key="1">
    <source>
        <dbReference type="Pfam" id="PF25597"/>
    </source>
</evidence>
<dbReference type="PANTHER" id="PTHR42648">
    <property type="entry name" value="TRANSPOSASE, PUTATIVE-RELATED"/>
    <property type="match status" value="1"/>
</dbReference>
<dbReference type="PANTHER" id="PTHR42648:SF28">
    <property type="entry name" value="TRANSPOSON-ENCODED PROTEIN WITH RIBONUCLEASE H-LIKE AND RETROVIRUS ZINC FINGER-LIKE DOMAINS"/>
    <property type="match status" value="1"/>
</dbReference>
<organism evidence="2 3">
    <name type="scientific">Plasmopara halstedii</name>
    <name type="common">Downy mildew of sunflower</name>
    <dbReference type="NCBI Taxonomy" id="4781"/>
    <lineage>
        <taxon>Eukaryota</taxon>
        <taxon>Sar</taxon>
        <taxon>Stramenopiles</taxon>
        <taxon>Oomycota</taxon>
        <taxon>Peronosporomycetes</taxon>
        <taxon>Peronosporales</taxon>
        <taxon>Peronosporaceae</taxon>
        <taxon>Plasmopara</taxon>
    </lineage>
</organism>
<evidence type="ECO:0000313" key="3">
    <source>
        <dbReference type="Proteomes" id="UP000054928"/>
    </source>
</evidence>
<dbReference type="EMBL" id="CCYD01003042">
    <property type="protein sequence ID" value="CEG49028.1"/>
    <property type="molecule type" value="Genomic_DNA"/>
</dbReference>
<name>A0A0P1B2S6_PLAHL</name>
<dbReference type="Pfam" id="PF25597">
    <property type="entry name" value="SH3_retrovirus"/>
    <property type="match status" value="1"/>
</dbReference>
<dbReference type="Proteomes" id="UP000054928">
    <property type="component" value="Unassembled WGS sequence"/>
</dbReference>
<protein>
    <submittedName>
        <fullName evidence="2">Retrovirus-related pol polyprotein from transposon tnt 1-94</fullName>
    </submittedName>
</protein>
<accession>A0A0P1B2S6</accession>
<proteinExistence type="predicted"/>
<dbReference type="AlphaFoldDB" id="A0A0P1B2S6"/>
<dbReference type="STRING" id="4781.A0A0P1B2S6"/>
<reference evidence="3" key="1">
    <citation type="submission" date="2014-09" db="EMBL/GenBank/DDBJ databases">
        <authorList>
            <person name="Sharma Rahul"/>
            <person name="Thines Marco"/>
        </authorList>
    </citation>
    <scope>NUCLEOTIDE SEQUENCE [LARGE SCALE GENOMIC DNA]</scope>
</reference>
<sequence length="135" mass="15536">MTTNFLRNRYPTRSIPFDKSPYQVWTGRKPVLANLKVFDCHAFVTVPKEKRSKLDARAKLCRFVGYSEHEKACRFEDVKTGRICISRDTKFLENVFDSGSQDYFQDQVADDVESTTDEEVLSDAVGQDEATMIHT</sequence>
<keyword evidence="3" id="KW-1185">Reference proteome</keyword>
<dbReference type="GeneID" id="36401873"/>
<feature type="domain" description="Retroviral polymerase SH3-like" evidence="1">
    <location>
        <begin position="40"/>
        <end position="100"/>
    </location>
</feature>
<dbReference type="InterPro" id="IPR057670">
    <property type="entry name" value="SH3_retrovirus"/>
</dbReference>